<accession>A0AAD7BRQ2</accession>
<dbReference type="EMBL" id="JARKIF010000010">
    <property type="protein sequence ID" value="KAJ7628306.1"/>
    <property type="molecule type" value="Genomic_DNA"/>
</dbReference>
<evidence type="ECO:0000313" key="1">
    <source>
        <dbReference type="EMBL" id="KAJ7628306.1"/>
    </source>
</evidence>
<dbReference type="AlphaFoldDB" id="A0AAD7BRQ2"/>
<keyword evidence="2" id="KW-1185">Reference proteome</keyword>
<evidence type="ECO:0000313" key="2">
    <source>
        <dbReference type="Proteomes" id="UP001221142"/>
    </source>
</evidence>
<protein>
    <submittedName>
        <fullName evidence="1">Uncharacterized protein</fullName>
    </submittedName>
</protein>
<reference evidence="1" key="1">
    <citation type="submission" date="2023-03" db="EMBL/GenBank/DDBJ databases">
        <title>Massive genome expansion in bonnet fungi (Mycena s.s.) driven by repeated elements and novel gene families across ecological guilds.</title>
        <authorList>
            <consortium name="Lawrence Berkeley National Laboratory"/>
            <person name="Harder C.B."/>
            <person name="Miyauchi S."/>
            <person name="Viragh M."/>
            <person name="Kuo A."/>
            <person name="Thoen E."/>
            <person name="Andreopoulos B."/>
            <person name="Lu D."/>
            <person name="Skrede I."/>
            <person name="Drula E."/>
            <person name="Henrissat B."/>
            <person name="Morin E."/>
            <person name="Kohler A."/>
            <person name="Barry K."/>
            <person name="LaButti K."/>
            <person name="Morin E."/>
            <person name="Salamov A."/>
            <person name="Lipzen A."/>
            <person name="Mereny Z."/>
            <person name="Hegedus B."/>
            <person name="Baldrian P."/>
            <person name="Stursova M."/>
            <person name="Weitz H."/>
            <person name="Taylor A."/>
            <person name="Grigoriev I.V."/>
            <person name="Nagy L.G."/>
            <person name="Martin F."/>
            <person name="Kauserud H."/>
        </authorList>
    </citation>
    <scope>NUCLEOTIDE SEQUENCE</scope>
    <source>
        <strain evidence="1">9284</strain>
    </source>
</reference>
<name>A0AAD7BRQ2_9AGAR</name>
<dbReference type="Proteomes" id="UP001221142">
    <property type="component" value="Unassembled WGS sequence"/>
</dbReference>
<sequence>MEHTYEPITRILPLDTFPRVTSLALLQQCFTVNILTELFGRDSKPWPLLETVAVWPLDADADLVYEALQEVVHWKRSCSPAGRVPLFVLSPDLYEREFWEENEVKVELLEDLDKYVAWD</sequence>
<organism evidence="1 2">
    <name type="scientific">Roridomyces roridus</name>
    <dbReference type="NCBI Taxonomy" id="1738132"/>
    <lineage>
        <taxon>Eukaryota</taxon>
        <taxon>Fungi</taxon>
        <taxon>Dikarya</taxon>
        <taxon>Basidiomycota</taxon>
        <taxon>Agaricomycotina</taxon>
        <taxon>Agaricomycetes</taxon>
        <taxon>Agaricomycetidae</taxon>
        <taxon>Agaricales</taxon>
        <taxon>Marasmiineae</taxon>
        <taxon>Mycenaceae</taxon>
        <taxon>Roridomyces</taxon>
    </lineage>
</organism>
<comment type="caution">
    <text evidence="1">The sequence shown here is derived from an EMBL/GenBank/DDBJ whole genome shotgun (WGS) entry which is preliminary data.</text>
</comment>
<gene>
    <name evidence="1" type="ORF">FB45DRAFT_867411</name>
</gene>
<proteinExistence type="predicted"/>